<evidence type="ECO:0000313" key="1">
    <source>
        <dbReference type="EMBL" id="CAG8458829.1"/>
    </source>
</evidence>
<keyword evidence="2" id="KW-1185">Reference proteome</keyword>
<reference evidence="1" key="1">
    <citation type="submission" date="2021-06" db="EMBL/GenBank/DDBJ databases">
        <authorList>
            <person name="Kallberg Y."/>
            <person name="Tangrot J."/>
            <person name="Rosling A."/>
        </authorList>
    </citation>
    <scope>NUCLEOTIDE SEQUENCE</scope>
    <source>
        <strain evidence="1">FL966</strain>
    </source>
</reference>
<dbReference type="SUPFAM" id="SSF56112">
    <property type="entry name" value="Protein kinase-like (PK-like)"/>
    <property type="match status" value="1"/>
</dbReference>
<dbReference type="Proteomes" id="UP000789759">
    <property type="component" value="Unassembled WGS sequence"/>
</dbReference>
<comment type="caution">
    <text evidence="1">The sequence shown here is derived from an EMBL/GenBank/DDBJ whole genome shotgun (WGS) entry which is preliminary data.</text>
</comment>
<dbReference type="OrthoDB" id="3205772at2759"/>
<accession>A0A9N8VLF1</accession>
<dbReference type="InterPro" id="IPR011009">
    <property type="entry name" value="Kinase-like_dom_sf"/>
</dbReference>
<evidence type="ECO:0000313" key="2">
    <source>
        <dbReference type="Proteomes" id="UP000789759"/>
    </source>
</evidence>
<proteinExistence type="predicted"/>
<gene>
    <name evidence="1" type="ORF">CPELLU_LOCUS522</name>
</gene>
<name>A0A9N8VLF1_9GLOM</name>
<feature type="non-terminal residue" evidence="1">
    <location>
        <position position="122"/>
    </location>
</feature>
<dbReference type="AlphaFoldDB" id="A0A9N8VLF1"/>
<dbReference type="Gene3D" id="1.10.510.10">
    <property type="entry name" value="Transferase(Phosphotransferase) domain 1"/>
    <property type="match status" value="1"/>
</dbReference>
<sequence length="122" mass="14157">RPHNVELALDIKKGLHPKIAEDTPQCFVELIKRCLDVDPRRRPSAEDLMNKIFGWEFEYLYNYDDVESDIYQQFSKANQSVLNVERKPITELHPEAIYTSRPSNDIIEAINSHLNSGLEISD</sequence>
<organism evidence="1 2">
    <name type="scientific">Cetraspora pellucida</name>
    <dbReference type="NCBI Taxonomy" id="1433469"/>
    <lineage>
        <taxon>Eukaryota</taxon>
        <taxon>Fungi</taxon>
        <taxon>Fungi incertae sedis</taxon>
        <taxon>Mucoromycota</taxon>
        <taxon>Glomeromycotina</taxon>
        <taxon>Glomeromycetes</taxon>
        <taxon>Diversisporales</taxon>
        <taxon>Gigasporaceae</taxon>
        <taxon>Cetraspora</taxon>
    </lineage>
</organism>
<protein>
    <submittedName>
        <fullName evidence="1">1224_t:CDS:1</fullName>
    </submittedName>
</protein>
<dbReference type="EMBL" id="CAJVQA010000151">
    <property type="protein sequence ID" value="CAG8458829.1"/>
    <property type="molecule type" value="Genomic_DNA"/>
</dbReference>